<comment type="caution">
    <text evidence="7">The sequence shown here is derived from an EMBL/GenBank/DDBJ whole genome shotgun (WGS) entry which is preliminary data.</text>
</comment>
<evidence type="ECO:0000313" key="7">
    <source>
        <dbReference type="EMBL" id="VDI30316.1"/>
    </source>
</evidence>
<dbReference type="InterPro" id="IPR036526">
    <property type="entry name" value="C-N_Hydrolase_sf"/>
</dbReference>
<proteinExistence type="inferred from homology"/>
<keyword evidence="8" id="KW-1185">Reference proteome</keyword>
<keyword evidence="2" id="KW-0732">Signal</keyword>
<dbReference type="EC" id="3.5.1.92" evidence="7"/>
<dbReference type="EMBL" id="UYJE01004678">
    <property type="protein sequence ID" value="VDI30316.1"/>
    <property type="molecule type" value="Genomic_DNA"/>
</dbReference>
<dbReference type="Pfam" id="PF00795">
    <property type="entry name" value="CN_hydrolase"/>
    <property type="match status" value="1"/>
</dbReference>
<evidence type="ECO:0000259" key="6">
    <source>
        <dbReference type="PROSITE" id="PS50263"/>
    </source>
</evidence>
<dbReference type="Pfam" id="PF19018">
    <property type="entry name" value="Vanin_C"/>
    <property type="match status" value="1"/>
</dbReference>
<evidence type="ECO:0000313" key="8">
    <source>
        <dbReference type="Proteomes" id="UP000596742"/>
    </source>
</evidence>
<dbReference type="PROSITE" id="PS50263">
    <property type="entry name" value="CN_HYDROLASE"/>
    <property type="match status" value="1"/>
</dbReference>
<feature type="domain" description="CN hydrolase" evidence="6">
    <location>
        <begin position="39"/>
        <end position="332"/>
    </location>
</feature>
<dbReference type="CDD" id="cd07567">
    <property type="entry name" value="biotinidase_like"/>
    <property type="match status" value="1"/>
</dbReference>
<dbReference type="PANTHER" id="PTHR10609:SF27">
    <property type="entry name" value="CN HYDROLASE DOMAIN-CONTAINING PROTEIN-RELATED"/>
    <property type="match status" value="1"/>
</dbReference>
<keyword evidence="4" id="KW-0325">Glycoprotein</keyword>
<sequence length="538" mass="60359">MQTLCVVPKFYSTMLSCIIYNVVICSILYIVVDSDSSTFRAAVYEHAVIIPVERKAWVDRSTALENMMKNFEIYKVQAEIAGKQNVNILVFPEDGLFGMGFSRAGLESYLEYIPDPNEKWNACNFPDKYENTEIQRKLSCVAKENSLYLVVNMGDRQSCNSTNDTKCPLDGHYQFNTDVVYNPKGELIAKYHKINLFYEKQFDTPPVSDIVTFDTPFGKFAMFTCFDILFKTPALDSLKIQGVGNVVFPTAWMDALPLLAAIQFHSAFAAGSKVNFLAANINRPSFRFHGSGIYSPEGYGAFHYSETHGGKLLIANLSVLQNSNFITQDIYTTPTYELESHNQSSQFNSYVFHDLFTFVPLTKAMGNISVCNGKLCCHLKYERSNGGSENYAFGAFDGLHTYEGVYYIQVCTLLKCKSSSKNSCGEPVKTASSSFTNLKMTGTFGTPYIFPEILLTDHGTLKLSFGNSWSYDNGTLQSDRGFELPVINVGMFARDYRLDEDIEPVRDDGTNIAFNCKLSIFVTIFVYIFISSSTVFGK</sequence>
<keyword evidence="5" id="KW-0472">Membrane</keyword>
<evidence type="ECO:0000256" key="4">
    <source>
        <dbReference type="ARBA" id="ARBA00023180"/>
    </source>
</evidence>
<dbReference type="FunFam" id="3.60.110.10:FF:000001">
    <property type="entry name" value="biotinidase isoform X1"/>
    <property type="match status" value="1"/>
</dbReference>
<organism evidence="7 8">
    <name type="scientific">Mytilus galloprovincialis</name>
    <name type="common">Mediterranean mussel</name>
    <dbReference type="NCBI Taxonomy" id="29158"/>
    <lineage>
        <taxon>Eukaryota</taxon>
        <taxon>Metazoa</taxon>
        <taxon>Spiralia</taxon>
        <taxon>Lophotrochozoa</taxon>
        <taxon>Mollusca</taxon>
        <taxon>Bivalvia</taxon>
        <taxon>Autobranchia</taxon>
        <taxon>Pteriomorphia</taxon>
        <taxon>Mytilida</taxon>
        <taxon>Mytiloidea</taxon>
        <taxon>Mytilidae</taxon>
        <taxon>Mytilinae</taxon>
        <taxon>Mytilus</taxon>
    </lineage>
</organism>
<evidence type="ECO:0000256" key="1">
    <source>
        <dbReference type="ARBA" id="ARBA00008225"/>
    </source>
</evidence>
<dbReference type="InterPro" id="IPR012101">
    <property type="entry name" value="Biotinidase-like_euk"/>
</dbReference>
<dbReference type="PANTHER" id="PTHR10609">
    <property type="entry name" value="BIOTINIDASE-RELATED"/>
    <property type="match status" value="1"/>
</dbReference>
<evidence type="ECO:0000256" key="5">
    <source>
        <dbReference type="SAM" id="Phobius"/>
    </source>
</evidence>
<dbReference type="AlphaFoldDB" id="A0A8B6E9N6"/>
<gene>
    <name evidence="7" type="ORF">MGAL_10B046777</name>
</gene>
<keyword evidence="3 7" id="KW-0378">Hydrolase</keyword>
<comment type="similarity">
    <text evidence="1">Belongs to the carbon-nitrogen hydrolase superfamily. BTD/VNN family.</text>
</comment>
<dbReference type="Proteomes" id="UP000596742">
    <property type="component" value="Unassembled WGS sequence"/>
</dbReference>
<dbReference type="SUPFAM" id="SSF56317">
    <property type="entry name" value="Carbon-nitrogen hydrolase"/>
    <property type="match status" value="1"/>
</dbReference>
<accession>A0A8B6E9N6</accession>
<dbReference type="InterPro" id="IPR043957">
    <property type="entry name" value="Vanin_C"/>
</dbReference>
<name>A0A8B6E9N6_MYTGA</name>
<keyword evidence="5" id="KW-1133">Transmembrane helix</keyword>
<dbReference type="GO" id="GO:0017159">
    <property type="term" value="F:pantetheine hydrolase activity"/>
    <property type="evidence" value="ECO:0007669"/>
    <property type="project" value="UniProtKB-EC"/>
</dbReference>
<dbReference type="OrthoDB" id="10250282at2759"/>
<reference evidence="7" key="1">
    <citation type="submission" date="2018-11" db="EMBL/GenBank/DDBJ databases">
        <authorList>
            <person name="Alioto T."/>
            <person name="Alioto T."/>
        </authorList>
    </citation>
    <scope>NUCLEOTIDE SEQUENCE</scope>
</reference>
<evidence type="ECO:0000256" key="3">
    <source>
        <dbReference type="ARBA" id="ARBA00022801"/>
    </source>
</evidence>
<dbReference type="InterPro" id="IPR040154">
    <property type="entry name" value="Biotinidase/VNN"/>
</dbReference>
<keyword evidence="5" id="KW-0812">Transmembrane</keyword>
<evidence type="ECO:0000256" key="2">
    <source>
        <dbReference type="ARBA" id="ARBA00022729"/>
    </source>
</evidence>
<dbReference type="Gene3D" id="3.60.110.10">
    <property type="entry name" value="Carbon-nitrogen hydrolase"/>
    <property type="match status" value="1"/>
</dbReference>
<feature type="transmembrane region" description="Helical" evidence="5">
    <location>
        <begin position="12"/>
        <end position="32"/>
    </location>
</feature>
<dbReference type="InterPro" id="IPR003010">
    <property type="entry name" value="C-N_Hydrolase"/>
</dbReference>
<protein>
    <submittedName>
        <fullName evidence="7">Pantetheine hydrolase</fullName>
        <ecNumber evidence="7">3.5.1.92</ecNumber>
    </submittedName>
</protein>
<feature type="transmembrane region" description="Helical" evidence="5">
    <location>
        <begin position="518"/>
        <end position="537"/>
    </location>
</feature>